<dbReference type="EMBL" id="JAEAOA010001002">
    <property type="protein sequence ID" value="KAK3577644.1"/>
    <property type="molecule type" value="Genomic_DNA"/>
</dbReference>
<proteinExistence type="predicted"/>
<protein>
    <submittedName>
        <fullName evidence="1">Uncharacterized protein</fullName>
    </submittedName>
</protein>
<evidence type="ECO:0000313" key="2">
    <source>
        <dbReference type="Proteomes" id="UP001195483"/>
    </source>
</evidence>
<accession>A0AAE0RQD2</accession>
<name>A0AAE0RQD2_9BIVA</name>
<sequence length="96" mass="11048">MKKKRNALVVSARDDSEIVWLKDVTTSFEKDKRTSIDLDLPDELTFYLSRGSNDLTLHLKRNYFIDPNADVYVVQKLENGKHHLEKTENLGNEVGA</sequence>
<dbReference type="Proteomes" id="UP001195483">
    <property type="component" value="Unassembled WGS sequence"/>
</dbReference>
<dbReference type="AlphaFoldDB" id="A0AAE0RQD2"/>
<reference evidence="1" key="3">
    <citation type="submission" date="2023-05" db="EMBL/GenBank/DDBJ databases">
        <authorList>
            <person name="Smith C.H."/>
        </authorList>
    </citation>
    <scope>NUCLEOTIDE SEQUENCE</scope>
    <source>
        <strain evidence="1">CHS0354</strain>
        <tissue evidence="1">Mantle</tissue>
    </source>
</reference>
<evidence type="ECO:0000313" key="1">
    <source>
        <dbReference type="EMBL" id="KAK3577644.1"/>
    </source>
</evidence>
<gene>
    <name evidence="1" type="ORF">CHS0354_016039</name>
</gene>
<organism evidence="1 2">
    <name type="scientific">Potamilus streckersoni</name>
    <dbReference type="NCBI Taxonomy" id="2493646"/>
    <lineage>
        <taxon>Eukaryota</taxon>
        <taxon>Metazoa</taxon>
        <taxon>Spiralia</taxon>
        <taxon>Lophotrochozoa</taxon>
        <taxon>Mollusca</taxon>
        <taxon>Bivalvia</taxon>
        <taxon>Autobranchia</taxon>
        <taxon>Heteroconchia</taxon>
        <taxon>Palaeoheterodonta</taxon>
        <taxon>Unionida</taxon>
        <taxon>Unionoidea</taxon>
        <taxon>Unionidae</taxon>
        <taxon>Ambleminae</taxon>
        <taxon>Lampsilini</taxon>
        <taxon>Potamilus</taxon>
    </lineage>
</organism>
<comment type="caution">
    <text evidence="1">The sequence shown here is derived from an EMBL/GenBank/DDBJ whole genome shotgun (WGS) entry which is preliminary data.</text>
</comment>
<keyword evidence="2" id="KW-1185">Reference proteome</keyword>
<reference evidence="1" key="2">
    <citation type="journal article" date="2021" name="Genome Biol. Evol.">
        <title>Developing a high-quality reference genome for a parasitic bivalve with doubly uniparental inheritance (Bivalvia: Unionida).</title>
        <authorList>
            <person name="Smith C.H."/>
        </authorList>
    </citation>
    <scope>NUCLEOTIDE SEQUENCE</scope>
    <source>
        <strain evidence="1">CHS0354</strain>
        <tissue evidence="1">Mantle</tissue>
    </source>
</reference>
<reference evidence="1" key="1">
    <citation type="journal article" date="2021" name="Genome Biol. Evol.">
        <title>A High-Quality Reference Genome for a Parasitic Bivalve with Doubly Uniparental Inheritance (Bivalvia: Unionida).</title>
        <authorList>
            <person name="Smith C.H."/>
        </authorList>
    </citation>
    <scope>NUCLEOTIDE SEQUENCE</scope>
    <source>
        <strain evidence="1">CHS0354</strain>
    </source>
</reference>